<dbReference type="SMR" id="A0A803LTY7"/>
<evidence type="ECO:0000313" key="3">
    <source>
        <dbReference type="Proteomes" id="UP000596660"/>
    </source>
</evidence>
<dbReference type="Proteomes" id="UP000596660">
    <property type="component" value="Unplaced"/>
</dbReference>
<proteinExistence type="predicted"/>
<keyword evidence="1" id="KW-0808">Transferase</keyword>
<reference evidence="2" key="1">
    <citation type="journal article" date="2017" name="Nature">
        <title>The genome of Chenopodium quinoa.</title>
        <authorList>
            <person name="Jarvis D.E."/>
            <person name="Ho Y.S."/>
            <person name="Lightfoot D.J."/>
            <person name="Schmoeckel S.M."/>
            <person name="Li B."/>
            <person name="Borm T.J.A."/>
            <person name="Ohyanagi H."/>
            <person name="Mineta K."/>
            <person name="Michell C.T."/>
            <person name="Saber N."/>
            <person name="Kharbatia N.M."/>
            <person name="Rupper R.R."/>
            <person name="Sharp A.R."/>
            <person name="Dally N."/>
            <person name="Boughton B.A."/>
            <person name="Woo Y.H."/>
            <person name="Gao G."/>
            <person name="Schijlen E.G.W.M."/>
            <person name="Guo X."/>
            <person name="Momin A.A."/>
            <person name="Negrao S."/>
            <person name="Al-Babili S."/>
            <person name="Gehring C."/>
            <person name="Roessner U."/>
            <person name="Jung C."/>
            <person name="Murphy K."/>
            <person name="Arold S.T."/>
            <person name="Gojobori T."/>
            <person name="van der Linden C.G."/>
            <person name="van Loo E.N."/>
            <person name="Jellen E.N."/>
            <person name="Maughan P.J."/>
            <person name="Tester M."/>
        </authorList>
    </citation>
    <scope>NUCLEOTIDE SEQUENCE [LARGE SCALE GENOMIC DNA]</scope>
    <source>
        <strain evidence="2">cv. PI 614886</strain>
    </source>
</reference>
<dbReference type="GeneID" id="110729987"/>
<accession>A0A803LTY7</accession>
<evidence type="ECO:0000256" key="1">
    <source>
        <dbReference type="ARBA" id="ARBA00022679"/>
    </source>
</evidence>
<dbReference type="KEGG" id="cqi:110729987"/>
<reference evidence="2" key="2">
    <citation type="submission" date="2021-03" db="UniProtKB">
        <authorList>
            <consortium name="EnsemblPlants"/>
        </authorList>
    </citation>
    <scope>IDENTIFICATION</scope>
</reference>
<protein>
    <recommendedName>
        <fullName evidence="4">HXXXD-type acyl-transferase family protein</fullName>
    </recommendedName>
</protein>
<evidence type="ECO:0000313" key="2">
    <source>
        <dbReference type="EnsemblPlants" id="AUR62018681-RA:cds"/>
    </source>
</evidence>
<gene>
    <name evidence="2" type="primary">LOC110729987</name>
</gene>
<dbReference type="GO" id="GO:0016740">
    <property type="term" value="F:transferase activity"/>
    <property type="evidence" value="ECO:0007669"/>
    <property type="project" value="UniProtKB-KW"/>
</dbReference>
<dbReference type="Pfam" id="PF02458">
    <property type="entry name" value="Transferase"/>
    <property type="match status" value="1"/>
</dbReference>
<sequence>MDSSNIIHISECFVKPKYEVEESKQPYHLAPKDLSLLSFHHIQIGLMFIKPTHLDDHREFSILSFVDGLKECLSLTLVHFYPLAGQLVLEVDEDKHECRIYVDCNKGPGARFIHAALGVTVSDILSPKDVPLVVQSLFNLNEEALNYDGHTKPLLSVQVTELLDGVFISCSINHCITDGTSYWHFWNKWSEIHRVNDNNNQICESRRLPIIHNRWFPNGYSPPIALPFTHRDEFIRKFEAPQLRYRFFHFSSKSIATLKAKAIYESNNNKISSFQALCAFVWRPMVRANRLPHDQVIHNGLLANTRHRLDPPLPEYYFGNSIKSISTSTTAGELLENNLGWAASLLHHGVANLNDKLVRDSINEWLQSPYCLHHAKLYNYNTTTIERSPRFDMYGNEFGLGKAVAVRSGYANKAIGVVYACPGHEGGGAVDLEICLPPDSMNALESDQEFMAFENIYMC</sequence>
<evidence type="ECO:0008006" key="4">
    <source>
        <dbReference type="Google" id="ProtNLM"/>
    </source>
</evidence>
<dbReference type="InterPro" id="IPR023213">
    <property type="entry name" value="CAT-like_dom_sf"/>
</dbReference>
<dbReference type="InterPro" id="IPR051283">
    <property type="entry name" value="Sec_Metabolite_Acyltrans"/>
</dbReference>
<dbReference type="AlphaFoldDB" id="A0A803LTY7"/>
<dbReference type="Gramene" id="AUR62018681-RA">
    <property type="protein sequence ID" value="AUR62018681-RA:cds"/>
    <property type="gene ID" value="AUR62018681"/>
</dbReference>
<dbReference type="RefSeq" id="XP_021765465.1">
    <property type="nucleotide sequence ID" value="XM_021909773.1"/>
</dbReference>
<organism evidence="2 3">
    <name type="scientific">Chenopodium quinoa</name>
    <name type="common">Quinoa</name>
    <dbReference type="NCBI Taxonomy" id="63459"/>
    <lineage>
        <taxon>Eukaryota</taxon>
        <taxon>Viridiplantae</taxon>
        <taxon>Streptophyta</taxon>
        <taxon>Embryophyta</taxon>
        <taxon>Tracheophyta</taxon>
        <taxon>Spermatophyta</taxon>
        <taxon>Magnoliopsida</taxon>
        <taxon>eudicotyledons</taxon>
        <taxon>Gunneridae</taxon>
        <taxon>Pentapetalae</taxon>
        <taxon>Caryophyllales</taxon>
        <taxon>Chenopodiaceae</taxon>
        <taxon>Chenopodioideae</taxon>
        <taxon>Atripliceae</taxon>
        <taxon>Chenopodium</taxon>
    </lineage>
</organism>
<dbReference type="Gene3D" id="3.30.559.10">
    <property type="entry name" value="Chloramphenicol acetyltransferase-like domain"/>
    <property type="match status" value="2"/>
</dbReference>
<dbReference type="PANTHER" id="PTHR31896">
    <property type="entry name" value="FAMILY REGULATORY PROTEIN, PUTATIVE (AFU_ORTHOLOGUE AFUA_3G14730)-RELATED"/>
    <property type="match status" value="1"/>
</dbReference>
<keyword evidence="3" id="KW-1185">Reference proteome</keyword>
<dbReference type="OMA" id="FMAFENI"/>
<dbReference type="EnsemblPlants" id="AUR62018681-RA">
    <property type="protein sequence ID" value="AUR62018681-RA:cds"/>
    <property type="gene ID" value="AUR62018681"/>
</dbReference>
<dbReference type="OrthoDB" id="1862401at2759"/>
<dbReference type="PANTHER" id="PTHR31896:SF12">
    <property type="entry name" value="HXXXD-TYPE ACYL-TRANSFERASE FAMILY PROTEIN"/>
    <property type="match status" value="1"/>
</dbReference>
<name>A0A803LTY7_CHEQI</name>